<dbReference type="Proteomes" id="UP000235371">
    <property type="component" value="Unassembled WGS sequence"/>
</dbReference>
<dbReference type="InParanoid" id="A0A2J6T4V0"/>
<keyword evidence="3" id="KW-1185">Reference proteome</keyword>
<reference evidence="2 3" key="1">
    <citation type="submission" date="2016-04" db="EMBL/GenBank/DDBJ databases">
        <title>A degradative enzymes factory behind the ericoid mycorrhizal symbiosis.</title>
        <authorList>
            <consortium name="DOE Joint Genome Institute"/>
            <person name="Martino E."/>
            <person name="Morin E."/>
            <person name="Grelet G."/>
            <person name="Kuo A."/>
            <person name="Kohler A."/>
            <person name="Daghino S."/>
            <person name="Barry K."/>
            <person name="Choi C."/>
            <person name="Cichocki N."/>
            <person name="Clum A."/>
            <person name="Copeland A."/>
            <person name="Hainaut M."/>
            <person name="Haridas S."/>
            <person name="Labutti K."/>
            <person name="Lindquist E."/>
            <person name="Lipzen A."/>
            <person name="Khouja H.-R."/>
            <person name="Murat C."/>
            <person name="Ohm R."/>
            <person name="Olson A."/>
            <person name="Spatafora J."/>
            <person name="Veneault-Fourrey C."/>
            <person name="Henrissat B."/>
            <person name="Grigoriev I."/>
            <person name="Martin F."/>
            <person name="Perotto S."/>
        </authorList>
    </citation>
    <scope>NUCLEOTIDE SEQUENCE [LARGE SCALE GENOMIC DNA]</scope>
    <source>
        <strain evidence="2 3">E</strain>
    </source>
</reference>
<gene>
    <name evidence="2" type="ORF">K444DRAFT_20789</name>
</gene>
<dbReference type="RefSeq" id="XP_024734940.1">
    <property type="nucleotide sequence ID" value="XM_024871057.1"/>
</dbReference>
<name>A0A2J6T4V0_9HELO</name>
<evidence type="ECO:0000313" key="3">
    <source>
        <dbReference type="Proteomes" id="UP000235371"/>
    </source>
</evidence>
<proteinExistence type="predicted"/>
<accession>A0A2J6T4V0</accession>
<dbReference type="EMBL" id="KZ613837">
    <property type="protein sequence ID" value="PMD58036.1"/>
    <property type="molecule type" value="Genomic_DNA"/>
</dbReference>
<protein>
    <submittedName>
        <fullName evidence="2">Uncharacterized protein</fullName>
    </submittedName>
</protein>
<dbReference type="GeneID" id="36579139"/>
<organism evidence="2 3">
    <name type="scientific">Hyaloscypha bicolor E</name>
    <dbReference type="NCBI Taxonomy" id="1095630"/>
    <lineage>
        <taxon>Eukaryota</taxon>
        <taxon>Fungi</taxon>
        <taxon>Dikarya</taxon>
        <taxon>Ascomycota</taxon>
        <taxon>Pezizomycotina</taxon>
        <taxon>Leotiomycetes</taxon>
        <taxon>Helotiales</taxon>
        <taxon>Hyaloscyphaceae</taxon>
        <taxon>Hyaloscypha</taxon>
        <taxon>Hyaloscypha bicolor</taxon>
    </lineage>
</organism>
<evidence type="ECO:0000256" key="1">
    <source>
        <dbReference type="SAM" id="MobiDB-lite"/>
    </source>
</evidence>
<dbReference type="AlphaFoldDB" id="A0A2J6T4V0"/>
<sequence>MNQVSHSTDLERPPALTLPLPPPKNPSTSKSRGKTSRITYPQSESLPLMRLSLEIYLEVYNAVLGDRRVHISFGFGNFGPERRELEPVPWVMTLGERRGSWWNTNCTWDHSEDNSYRNILMDNLCGATKYWNRSEKHWPPYSMGGMQKLDFAILLTCRKI</sequence>
<evidence type="ECO:0000313" key="2">
    <source>
        <dbReference type="EMBL" id="PMD58036.1"/>
    </source>
</evidence>
<feature type="region of interest" description="Disordered" evidence="1">
    <location>
        <begin position="1"/>
        <end position="39"/>
    </location>
</feature>